<dbReference type="InterPro" id="IPR002831">
    <property type="entry name" value="Tscrpt_reg_TrmB_N"/>
</dbReference>
<evidence type="ECO:0000313" key="2">
    <source>
        <dbReference type="EMBL" id="RLE49676.1"/>
    </source>
</evidence>
<dbReference type="Proteomes" id="UP000281962">
    <property type="component" value="Unassembled WGS sequence"/>
</dbReference>
<dbReference type="PANTHER" id="PTHR34293:SF1">
    <property type="entry name" value="HTH-TYPE TRANSCRIPTIONAL REGULATOR TRMBL2"/>
    <property type="match status" value="1"/>
</dbReference>
<name>A0A497ERD5_9CREN</name>
<dbReference type="CDD" id="cd00090">
    <property type="entry name" value="HTH_ARSR"/>
    <property type="match status" value="1"/>
</dbReference>
<dbReference type="InterPro" id="IPR036388">
    <property type="entry name" value="WH-like_DNA-bd_sf"/>
</dbReference>
<dbReference type="EMBL" id="QMQY01000090">
    <property type="protein sequence ID" value="RLE49676.1"/>
    <property type="molecule type" value="Genomic_DNA"/>
</dbReference>
<accession>A0A497ERD5</accession>
<protein>
    <submittedName>
        <fullName evidence="2">TrmB family transcriptional regulator</fullName>
    </submittedName>
</protein>
<feature type="non-terminal residue" evidence="2">
    <location>
        <position position="79"/>
    </location>
</feature>
<dbReference type="PANTHER" id="PTHR34293">
    <property type="entry name" value="HTH-TYPE TRANSCRIPTIONAL REGULATOR TRMBL2"/>
    <property type="match status" value="1"/>
</dbReference>
<evidence type="ECO:0000313" key="3">
    <source>
        <dbReference type="Proteomes" id="UP000281962"/>
    </source>
</evidence>
<dbReference type="SUPFAM" id="SSF46785">
    <property type="entry name" value="Winged helix' DNA-binding domain"/>
    <property type="match status" value="1"/>
</dbReference>
<sequence>MSSNEILIKLRKLGLSNYEAKAYIALIEYGPLTANELSAIAMIPYSKIYEALSKLREKGWINVEGGKPKKYFAKPPIES</sequence>
<gene>
    <name evidence="2" type="ORF">DRJ21_02220</name>
</gene>
<dbReference type="InterPro" id="IPR036390">
    <property type="entry name" value="WH_DNA-bd_sf"/>
</dbReference>
<comment type="caution">
    <text evidence="2">The sequence shown here is derived from an EMBL/GenBank/DDBJ whole genome shotgun (WGS) entry which is preliminary data.</text>
</comment>
<proteinExistence type="predicted"/>
<dbReference type="InterPro" id="IPR051797">
    <property type="entry name" value="TrmB-like"/>
</dbReference>
<feature type="domain" description="Transcription regulator TrmB N-terminal" evidence="1">
    <location>
        <begin position="10"/>
        <end position="76"/>
    </location>
</feature>
<dbReference type="Pfam" id="PF01978">
    <property type="entry name" value="TrmB"/>
    <property type="match status" value="1"/>
</dbReference>
<dbReference type="AlphaFoldDB" id="A0A497ERD5"/>
<reference evidence="2 3" key="1">
    <citation type="submission" date="2018-06" db="EMBL/GenBank/DDBJ databases">
        <title>Extensive metabolic versatility and redundancy in microbially diverse, dynamic hydrothermal sediments.</title>
        <authorList>
            <person name="Dombrowski N."/>
            <person name="Teske A."/>
            <person name="Baker B.J."/>
        </authorList>
    </citation>
    <scope>NUCLEOTIDE SEQUENCE [LARGE SCALE GENOMIC DNA]</scope>
    <source>
        <strain evidence="2">B30_G17</strain>
    </source>
</reference>
<evidence type="ECO:0000259" key="1">
    <source>
        <dbReference type="Pfam" id="PF01978"/>
    </source>
</evidence>
<dbReference type="InterPro" id="IPR011991">
    <property type="entry name" value="ArsR-like_HTH"/>
</dbReference>
<organism evidence="2 3">
    <name type="scientific">Thermoproteota archaeon</name>
    <dbReference type="NCBI Taxonomy" id="2056631"/>
    <lineage>
        <taxon>Archaea</taxon>
        <taxon>Thermoproteota</taxon>
    </lineage>
</organism>
<dbReference type="Gene3D" id="1.10.10.10">
    <property type="entry name" value="Winged helix-like DNA-binding domain superfamily/Winged helix DNA-binding domain"/>
    <property type="match status" value="1"/>
</dbReference>